<reference evidence="2" key="1">
    <citation type="journal article" date="2017" name="Genome Biol.">
        <title>Comparative genomics reveals high biological diversity and specific adaptations in the industrially and medically important fungal genus Aspergillus.</title>
        <authorList>
            <person name="de Vries R.P."/>
            <person name="Riley R."/>
            <person name="Wiebenga A."/>
            <person name="Aguilar-Osorio G."/>
            <person name="Amillis S."/>
            <person name="Uchima C.A."/>
            <person name="Anderluh G."/>
            <person name="Asadollahi M."/>
            <person name="Askin M."/>
            <person name="Barry K."/>
            <person name="Battaglia E."/>
            <person name="Bayram O."/>
            <person name="Benocci T."/>
            <person name="Braus-Stromeyer S.A."/>
            <person name="Caldana C."/>
            <person name="Canovas D."/>
            <person name="Cerqueira G.C."/>
            <person name="Chen F."/>
            <person name="Chen W."/>
            <person name="Choi C."/>
            <person name="Clum A."/>
            <person name="Dos Santos R.A."/>
            <person name="Damasio A.R."/>
            <person name="Diallinas G."/>
            <person name="Emri T."/>
            <person name="Fekete E."/>
            <person name="Flipphi M."/>
            <person name="Freyberg S."/>
            <person name="Gallo A."/>
            <person name="Gournas C."/>
            <person name="Habgood R."/>
            <person name="Hainaut M."/>
            <person name="Harispe M.L."/>
            <person name="Henrissat B."/>
            <person name="Hilden K.S."/>
            <person name="Hope R."/>
            <person name="Hossain A."/>
            <person name="Karabika E."/>
            <person name="Karaffa L."/>
            <person name="Karanyi Z."/>
            <person name="Krasevec N."/>
            <person name="Kuo A."/>
            <person name="Kusch H."/>
            <person name="LaButti K."/>
            <person name="Lagendijk E.L."/>
            <person name="Lapidus A."/>
            <person name="Levasseur A."/>
            <person name="Lindquist E."/>
            <person name="Lipzen A."/>
            <person name="Logrieco A.F."/>
            <person name="MacCabe A."/>
            <person name="Maekelae M.R."/>
            <person name="Malavazi I."/>
            <person name="Melin P."/>
            <person name="Meyer V."/>
            <person name="Mielnichuk N."/>
            <person name="Miskei M."/>
            <person name="Molnar A.P."/>
            <person name="Mule G."/>
            <person name="Ngan C.Y."/>
            <person name="Orejas M."/>
            <person name="Orosz E."/>
            <person name="Ouedraogo J.P."/>
            <person name="Overkamp K.M."/>
            <person name="Park H.-S."/>
            <person name="Perrone G."/>
            <person name="Piumi F."/>
            <person name="Punt P.J."/>
            <person name="Ram A.F."/>
            <person name="Ramon A."/>
            <person name="Rauscher S."/>
            <person name="Record E."/>
            <person name="Riano-Pachon D.M."/>
            <person name="Robert V."/>
            <person name="Roehrig J."/>
            <person name="Ruller R."/>
            <person name="Salamov A."/>
            <person name="Salih N.S."/>
            <person name="Samson R.A."/>
            <person name="Sandor E."/>
            <person name="Sanguinetti M."/>
            <person name="Schuetze T."/>
            <person name="Sepcic K."/>
            <person name="Shelest E."/>
            <person name="Sherlock G."/>
            <person name="Sophianopoulou V."/>
            <person name="Squina F.M."/>
            <person name="Sun H."/>
            <person name="Susca A."/>
            <person name="Todd R.B."/>
            <person name="Tsang A."/>
            <person name="Unkles S.E."/>
            <person name="van de Wiele N."/>
            <person name="van Rossen-Uffink D."/>
            <person name="Oliveira J.V."/>
            <person name="Vesth T.C."/>
            <person name="Visser J."/>
            <person name="Yu J.-H."/>
            <person name="Zhou M."/>
            <person name="Andersen M.R."/>
            <person name="Archer D.B."/>
            <person name="Baker S.E."/>
            <person name="Benoit I."/>
            <person name="Brakhage A.A."/>
            <person name="Braus G.H."/>
            <person name="Fischer R."/>
            <person name="Frisvad J.C."/>
            <person name="Goldman G.H."/>
            <person name="Houbraken J."/>
            <person name="Oakley B."/>
            <person name="Pocsi I."/>
            <person name="Scazzocchio C."/>
            <person name="Seiboth B."/>
            <person name="vanKuyk P.A."/>
            <person name="Wortman J."/>
            <person name="Dyer P.S."/>
            <person name="Grigoriev I.V."/>
        </authorList>
    </citation>
    <scope>NUCLEOTIDE SEQUENCE [LARGE SCALE GENOMIC DNA]</scope>
    <source>
        <strain evidence="2">DTO 134E9</strain>
    </source>
</reference>
<dbReference type="OrthoDB" id="5281164at2759"/>
<evidence type="ECO:0000313" key="2">
    <source>
        <dbReference type="Proteomes" id="UP000184383"/>
    </source>
</evidence>
<dbReference type="EMBL" id="KV878212">
    <property type="protein sequence ID" value="OJJ34723.1"/>
    <property type="molecule type" value="Genomic_DNA"/>
</dbReference>
<name>A0A1L9RIL6_ASPWE</name>
<organism evidence="1 2">
    <name type="scientific">Aspergillus wentii DTO 134E9</name>
    <dbReference type="NCBI Taxonomy" id="1073089"/>
    <lineage>
        <taxon>Eukaryota</taxon>
        <taxon>Fungi</taxon>
        <taxon>Dikarya</taxon>
        <taxon>Ascomycota</taxon>
        <taxon>Pezizomycotina</taxon>
        <taxon>Eurotiomycetes</taxon>
        <taxon>Eurotiomycetidae</taxon>
        <taxon>Eurotiales</taxon>
        <taxon>Aspergillaceae</taxon>
        <taxon>Aspergillus</taxon>
        <taxon>Aspergillus subgen. Cremei</taxon>
    </lineage>
</organism>
<proteinExistence type="predicted"/>
<keyword evidence="2" id="KW-1185">Reference proteome</keyword>
<evidence type="ECO:0000313" key="1">
    <source>
        <dbReference type="EMBL" id="OJJ34723.1"/>
    </source>
</evidence>
<sequence length="170" mass="20085">MTSNLSFLGLPPEIHLLIAGNLCFPDILYLKMTNTYFYDLIPKLSHSELLLAEESDYALERELYTCRYCLRLRPAWRFADRMHRRRRSLHGRDVHKRFCVECGLKPRDDGNARYGPGAQIVIQGCLFVICIYCKEFGRGAYDRLDRETSECERCYQKTRYLEKLQDSRDI</sequence>
<evidence type="ECO:0008006" key="3">
    <source>
        <dbReference type="Google" id="ProtNLM"/>
    </source>
</evidence>
<accession>A0A1L9RIL6</accession>
<dbReference type="AlphaFoldDB" id="A0A1L9RIL6"/>
<dbReference type="RefSeq" id="XP_040688399.1">
    <property type="nucleotide sequence ID" value="XM_040835188.1"/>
</dbReference>
<protein>
    <recommendedName>
        <fullName evidence="3">F-box domain-containing protein</fullName>
    </recommendedName>
</protein>
<dbReference type="Proteomes" id="UP000184383">
    <property type="component" value="Unassembled WGS sequence"/>
</dbReference>
<gene>
    <name evidence="1" type="ORF">ASPWEDRAFT_39804</name>
</gene>
<dbReference type="GeneID" id="63751036"/>
<dbReference type="VEuPathDB" id="FungiDB:ASPWEDRAFT_39804"/>